<dbReference type="GO" id="GO:0022625">
    <property type="term" value="C:cytosolic large ribosomal subunit"/>
    <property type="evidence" value="ECO:0007669"/>
    <property type="project" value="TreeGrafter"/>
</dbReference>
<dbReference type="EMBL" id="AWUE01015201">
    <property type="protein sequence ID" value="OMO99028.1"/>
    <property type="molecule type" value="Genomic_DNA"/>
</dbReference>
<keyword evidence="4" id="KW-0436">Ligase</keyword>
<dbReference type="PANTHER" id="PTHR11363">
    <property type="entry name" value="60S RIBOSOMAL PROTEIN L3-RELATED"/>
    <property type="match status" value="1"/>
</dbReference>
<keyword evidence="1" id="KW-0175">Coiled coil</keyword>
<reference evidence="5" key="1">
    <citation type="submission" date="2013-09" db="EMBL/GenBank/DDBJ databases">
        <title>Corchorus olitorius genome sequencing.</title>
        <authorList>
            <person name="Alam M."/>
            <person name="Haque M.S."/>
            <person name="Islam M.S."/>
            <person name="Emdad E.M."/>
            <person name="Islam M.M."/>
            <person name="Ahmed B."/>
            <person name="Halim A."/>
            <person name="Hossen Q.M.M."/>
            <person name="Hossain M.Z."/>
            <person name="Ahmed R."/>
            <person name="Khan M.M."/>
            <person name="Islam R."/>
            <person name="Rashid M.M."/>
            <person name="Khan S.A."/>
            <person name="Rahman M.S."/>
            <person name="Alam M."/>
            <person name="Yahiya A.S."/>
            <person name="Khan M.S."/>
            <person name="Azam M.S."/>
            <person name="Haque T."/>
            <person name="Lashkar M.Z.H."/>
            <person name="Akhand A.I."/>
            <person name="Morshed G."/>
            <person name="Roy S."/>
            <person name="Uddin K.S."/>
            <person name="Rabeya T."/>
            <person name="Hossain A.S."/>
            <person name="Chowdhury A."/>
            <person name="Snigdha A.R."/>
            <person name="Mortoza M.S."/>
            <person name="Matin S.A."/>
            <person name="Hoque S.M.E."/>
            <person name="Islam M.K."/>
            <person name="Roy D.K."/>
            <person name="Haider R."/>
            <person name="Moosa M.M."/>
            <person name="Elias S.M."/>
            <person name="Hasan A.M."/>
            <person name="Jahan S."/>
            <person name="Shafiuddin M."/>
            <person name="Mahmood N."/>
            <person name="Shommy N.S."/>
        </authorList>
    </citation>
    <scope>NUCLEOTIDE SEQUENCE [LARGE SCALE GENOMIC DNA]</scope>
    <source>
        <strain evidence="5">cv. O-4</strain>
    </source>
</reference>
<dbReference type="AlphaFoldDB" id="A0A1R3JW40"/>
<gene>
    <name evidence="4" type="ORF">COLO4_13559</name>
</gene>
<protein>
    <submittedName>
        <fullName evidence="4">Ubiquitin-protein ligase BRE1A</fullName>
    </submittedName>
</protein>
<evidence type="ECO:0000313" key="4">
    <source>
        <dbReference type="EMBL" id="OMO99028.1"/>
    </source>
</evidence>
<dbReference type="OrthoDB" id="689590at2759"/>
<dbReference type="GO" id="GO:0016874">
    <property type="term" value="F:ligase activity"/>
    <property type="evidence" value="ECO:0007669"/>
    <property type="project" value="UniProtKB-KW"/>
</dbReference>
<keyword evidence="3" id="KW-0812">Transmembrane</keyword>
<proteinExistence type="predicted"/>
<feature type="coiled-coil region" evidence="1">
    <location>
        <begin position="151"/>
        <end position="374"/>
    </location>
</feature>
<feature type="compositionally biased region" description="Polar residues" evidence="2">
    <location>
        <begin position="28"/>
        <end position="45"/>
    </location>
</feature>
<sequence>MAKKKLTHQSKEPKEQNPSQETHETAKDSTFTKSSKPLSPQSSMEDPNEKLKNLKSLNAMLLKETVEKRQQIESLVHANEALEAELSKRKGLDGDESEKAVNLELQNGLLWVYMDSQMKEMGVERERAIGAWKSKNYGEAMDREAEKAIEIGALVEDKRAKERSIERLLEEKDSVSSLLNVTMAESEDRQRRIEQLLEDTDAVKRELEMNEKKLKDMVKKFEELLGEKNEIEKVKLSQEKENVELHKEVTELKNVVHRLQEACGDHEKKNKELISEVNRVRNSVDQVTIERDNALKGLDEEKQNSLKLTSKVSEVEKMLAKTAEELAQKRAEWQKLIKEKEEIESHFGSMTDDKDRLQKDLLEANKSINDLRAKMESTSINYDRALTLLKNTASSLCQSKDENGPKLTEEAGIAEQRLEAEIEPYAAELEAIKQAYRNKESLAQDLKQKVVIMEKSMVEAEKKKSFWTLVTSATTLLAAISVAYAARGR</sequence>
<comment type="caution">
    <text evidence="4">The sequence shown here is derived from an EMBL/GenBank/DDBJ whole genome shotgun (WGS) entry which is preliminary data.</text>
</comment>
<accession>A0A1R3JW40</accession>
<evidence type="ECO:0000256" key="1">
    <source>
        <dbReference type="SAM" id="Coils"/>
    </source>
</evidence>
<feature type="coiled-coil region" evidence="1">
    <location>
        <begin position="429"/>
        <end position="463"/>
    </location>
</feature>
<evidence type="ECO:0000256" key="2">
    <source>
        <dbReference type="SAM" id="MobiDB-lite"/>
    </source>
</evidence>
<keyword evidence="5" id="KW-1185">Reference proteome</keyword>
<feature type="compositionally biased region" description="Basic and acidic residues" evidence="2">
    <location>
        <begin position="9"/>
        <end position="27"/>
    </location>
</feature>
<feature type="transmembrane region" description="Helical" evidence="3">
    <location>
        <begin position="466"/>
        <end position="486"/>
    </location>
</feature>
<dbReference type="Proteomes" id="UP000187203">
    <property type="component" value="Unassembled WGS sequence"/>
</dbReference>
<dbReference type="GO" id="GO:0003723">
    <property type="term" value="F:RNA binding"/>
    <property type="evidence" value="ECO:0007669"/>
    <property type="project" value="TreeGrafter"/>
</dbReference>
<feature type="region of interest" description="Disordered" evidence="2">
    <location>
        <begin position="1"/>
        <end position="52"/>
    </location>
</feature>
<dbReference type="PANTHER" id="PTHR11363:SF15">
    <property type="entry name" value="PREFOLDIN CHAPERONE SUBUNIT FAMILY PROTEIN"/>
    <property type="match status" value="1"/>
</dbReference>
<keyword evidence="3" id="KW-1133">Transmembrane helix</keyword>
<dbReference type="InterPro" id="IPR045077">
    <property type="entry name" value="L3_arc_euk"/>
</dbReference>
<evidence type="ECO:0000313" key="5">
    <source>
        <dbReference type="Proteomes" id="UP000187203"/>
    </source>
</evidence>
<dbReference type="GO" id="GO:0006412">
    <property type="term" value="P:translation"/>
    <property type="evidence" value="ECO:0007669"/>
    <property type="project" value="InterPro"/>
</dbReference>
<name>A0A1R3JW40_9ROSI</name>
<keyword evidence="3" id="KW-0472">Membrane</keyword>
<evidence type="ECO:0000256" key="3">
    <source>
        <dbReference type="SAM" id="Phobius"/>
    </source>
</evidence>
<organism evidence="4 5">
    <name type="scientific">Corchorus olitorius</name>
    <dbReference type="NCBI Taxonomy" id="93759"/>
    <lineage>
        <taxon>Eukaryota</taxon>
        <taxon>Viridiplantae</taxon>
        <taxon>Streptophyta</taxon>
        <taxon>Embryophyta</taxon>
        <taxon>Tracheophyta</taxon>
        <taxon>Spermatophyta</taxon>
        <taxon>Magnoliopsida</taxon>
        <taxon>eudicotyledons</taxon>
        <taxon>Gunneridae</taxon>
        <taxon>Pentapetalae</taxon>
        <taxon>rosids</taxon>
        <taxon>malvids</taxon>
        <taxon>Malvales</taxon>
        <taxon>Malvaceae</taxon>
        <taxon>Grewioideae</taxon>
        <taxon>Apeibeae</taxon>
        <taxon>Corchorus</taxon>
    </lineage>
</organism>
<dbReference type="GO" id="GO:0003735">
    <property type="term" value="F:structural constituent of ribosome"/>
    <property type="evidence" value="ECO:0007669"/>
    <property type="project" value="InterPro"/>
</dbReference>